<evidence type="ECO:0000313" key="3">
    <source>
        <dbReference type="Proteomes" id="UP001205311"/>
    </source>
</evidence>
<reference evidence="2 3" key="1">
    <citation type="submission" date="2022-06" db="EMBL/GenBank/DDBJ databases">
        <title>Genomic Encyclopedia of Archaeal and Bacterial Type Strains, Phase II (KMG-II): from individual species to whole genera.</title>
        <authorList>
            <person name="Goeker M."/>
        </authorList>
    </citation>
    <scope>NUCLEOTIDE SEQUENCE [LARGE SCALE GENOMIC DNA]</scope>
    <source>
        <strain evidence="2 3">DSM 40477</strain>
    </source>
</reference>
<evidence type="ECO:0000313" key="2">
    <source>
        <dbReference type="EMBL" id="MCP2259611.1"/>
    </source>
</evidence>
<dbReference type="Gene3D" id="3.10.450.50">
    <property type="match status" value="1"/>
</dbReference>
<feature type="domain" description="SnoaL-like" evidence="1">
    <location>
        <begin position="6"/>
        <end position="128"/>
    </location>
</feature>
<dbReference type="EMBL" id="JAMTCP010000018">
    <property type="protein sequence ID" value="MCP2259611.1"/>
    <property type="molecule type" value="Genomic_DNA"/>
</dbReference>
<proteinExistence type="predicted"/>
<dbReference type="SUPFAM" id="SSF54427">
    <property type="entry name" value="NTF2-like"/>
    <property type="match status" value="1"/>
</dbReference>
<dbReference type="InterPro" id="IPR032710">
    <property type="entry name" value="NTF2-like_dom_sf"/>
</dbReference>
<accession>A0ABT1HVT7</accession>
<organism evidence="2 3">
    <name type="scientific">Streptoalloteichus tenebrarius (strain ATCC 17920 / DSM 40477 / JCM 4838 / CBS 697.72 / NBRC 16177 / NCIMB 11028 / NRRL B-12390 / A12253. 1 / ISP 5477)</name>
    <name type="common">Streptomyces tenebrarius</name>
    <dbReference type="NCBI Taxonomy" id="1933"/>
    <lineage>
        <taxon>Bacteria</taxon>
        <taxon>Bacillati</taxon>
        <taxon>Actinomycetota</taxon>
        <taxon>Actinomycetes</taxon>
        <taxon>Pseudonocardiales</taxon>
        <taxon>Pseudonocardiaceae</taxon>
        <taxon>Streptoalloteichus</taxon>
    </lineage>
</organism>
<dbReference type="Pfam" id="PF13577">
    <property type="entry name" value="SnoaL_4"/>
    <property type="match status" value="1"/>
</dbReference>
<dbReference type="RefSeq" id="WP_253670495.1">
    <property type="nucleotide sequence ID" value="NZ_JAMTCP010000018.1"/>
</dbReference>
<keyword evidence="3" id="KW-1185">Reference proteome</keyword>
<gene>
    <name evidence="2" type="ORF">LX15_003316</name>
</gene>
<name>A0ABT1HVT7_STRSD</name>
<dbReference type="InterPro" id="IPR037401">
    <property type="entry name" value="SnoaL-like"/>
</dbReference>
<protein>
    <recommendedName>
        <fullName evidence="1">SnoaL-like domain-containing protein</fullName>
    </recommendedName>
</protein>
<dbReference type="Proteomes" id="UP001205311">
    <property type="component" value="Unassembled WGS sequence"/>
</dbReference>
<comment type="caution">
    <text evidence="2">The sequence shown here is derived from an EMBL/GenBank/DDBJ whole genome shotgun (WGS) entry which is preliminary data.</text>
</comment>
<evidence type="ECO:0000259" key="1">
    <source>
        <dbReference type="Pfam" id="PF13577"/>
    </source>
</evidence>
<sequence length="146" mass="15740">MGQHGTDEAAVRALAASLARAWDQGDADAYGAAFTEDAEYVTFMGDLARGRREIVESHRWLFATVLRGSRMTGFGAEAGVRFLTPDVALLVSTEGGVALPGQELTPDRLSTVSLVAVRRPEGWRFAHFQNTRRQTPPATPPAGTPE</sequence>
<dbReference type="InterPro" id="IPR011944">
    <property type="entry name" value="Steroid_delta5-4_isomerase"/>
</dbReference>
<dbReference type="NCBIfam" id="TIGR02246">
    <property type="entry name" value="SgcJ/EcaC family oxidoreductase"/>
    <property type="match status" value="1"/>
</dbReference>